<sequence length="454" mass="49681">MSQHGDQLPLQGTRGPNSGIKLWVNAPQVAGGVSDPSFQHGGYVNPGPSAEPVQLWDQWEPGAYLGPQDEEIPFEGTPGVPGLVAGPSGTHQTLDTTVPYKSVADKQTARPGGLFPHKLYRAPKFITFNSDGTEIIIHDCVALEKSGLLSDYFGHNKARLFNFYEFTKVNRAKGGGKTHVWYHHNFFKGCEGLLGQIKPKAQSSDSPKALVAKLQNELKRLKGELSHSEARVSQLEEEKEKLEDKNKRLEKKNKRLEDKNERLEDKNEILDTENKRLEAELHNNWQTRPLRGVAPTVPSMPSRGLQAAGNGQSQAGSATGNILNHSQQSMYTAQPDCTIYQPSHPQVSSYGNVRGTPDSILPYRQPTNASMTMVSGSSGPSEVQPLSQAFTTAPVDAFYPGSPVARQSTPKGPKVVHTRNTTSVVPKQQLQNQETCNANYYWLAQILGGPSSAQ</sequence>
<dbReference type="PANTHER" id="PTHR10015:SF206">
    <property type="entry name" value="HSF-TYPE DNA-BINDING DOMAIN-CONTAINING PROTEIN"/>
    <property type="match status" value="1"/>
</dbReference>
<dbReference type="InterPro" id="IPR036388">
    <property type="entry name" value="WH-like_DNA-bd_sf"/>
</dbReference>
<dbReference type="Gene3D" id="1.20.5.170">
    <property type="match status" value="1"/>
</dbReference>
<gene>
    <name evidence="6" type="ORF">M407DRAFT_17145</name>
</gene>
<dbReference type="InterPro" id="IPR000232">
    <property type="entry name" value="HSF_DNA-bd"/>
</dbReference>
<dbReference type="AlphaFoldDB" id="A0A0C3QYD0"/>
<dbReference type="EMBL" id="KN822944">
    <property type="protein sequence ID" value="KIO34244.1"/>
    <property type="molecule type" value="Genomic_DNA"/>
</dbReference>
<evidence type="ECO:0000256" key="2">
    <source>
        <dbReference type="ARBA" id="ARBA00023125"/>
    </source>
</evidence>
<feature type="compositionally biased region" description="Low complexity" evidence="4">
    <location>
        <begin position="304"/>
        <end position="318"/>
    </location>
</feature>
<keyword evidence="3" id="KW-0539">Nucleus</keyword>
<dbReference type="PANTHER" id="PTHR10015">
    <property type="entry name" value="HEAT SHOCK TRANSCRIPTION FACTOR"/>
    <property type="match status" value="1"/>
</dbReference>
<name>A0A0C3QYD0_9AGAM</name>
<evidence type="ECO:0000256" key="1">
    <source>
        <dbReference type="ARBA" id="ARBA00004123"/>
    </source>
</evidence>
<protein>
    <recommendedName>
        <fullName evidence="5">HSF-type DNA-binding domain-containing protein</fullName>
    </recommendedName>
</protein>
<dbReference type="Gene3D" id="1.10.10.10">
    <property type="entry name" value="Winged helix-like DNA-binding domain superfamily/Winged helix DNA-binding domain"/>
    <property type="match status" value="1"/>
</dbReference>
<reference evidence="6 7" key="1">
    <citation type="submission" date="2014-04" db="EMBL/GenBank/DDBJ databases">
        <authorList>
            <consortium name="DOE Joint Genome Institute"/>
            <person name="Kuo A."/>
            <person name="Girlanda M."/>
            <person name="Perotto S."/>
            <person name="Kohler A."/>
            <person name="Nagy L.G."/>
            <person name="Floudas D."/>
            <person name="Copeland A."/>
            <person name="Barry K.W."/>
            <person name="Cichocki N."/>
            <person name="Veneault-Fourrey C."/>
            <person name="LaButti K."/>
            <person name="Lindquist E.A."/>
            <person name="Lipzen A."/>
            <person name="Lundell T."/>
            <person name="Morin E."/>
            <person name="Murat C."/>
            <person name="Sun H."/>
            <person name="Tunlid A."/>
            <person name="Henrissat B."/>
            <person name="Grigoriev I.V."/>
            <person name="Hibbett D.S."/>
            <person name="Martin F."/>
            <person name="Nordberg H.P."/>
            <person name="Cantor M.N."/>
            <person name="Hua S.X."/>
        </authorList>
    </citation>
    <scope>NUCLEOTIDE SEQUENCE [LARGE SCALE GENOMIC DNA]</scope>
    <source>
        <strain evidence="6 7">MUT 4182</strain>
    </source>
</reference>
<feature type="region of interest" description="Disordered" evidence="4">
    <location>
        <begin position="225"/>
        <end position="244"/>
    </location>
</feature>
<dbReference type="HOGENOM" id="CLU_600190_0_0_1"/>
<dbReference type="OrthoDB" id="60033at2759"/>
<dbReference type="GO" id="GO:0043565">
    <property type="term" value="F:sequence-specific DNA binding"/>
    <property type="evidence" value="ECO:0007669"/>
    <property type="project" value="InterPro"/>
</dbReference>
<evidence type="ECO:0000256" key="3">
    <source>
        <dbReference type="ARBA" id="ARBA00023242"/>
    </source>
</evidence>
<dbReference type="SUPFAM" id="SSF46785">
    <property type="entry name" value="Winged helix' DNA-binding domain"/>
    <property type="match status" value="1"/>
</dbReference>
<feature type="region of interest" description="Disordered" evidence="4">
    <location>
        <begin position="66"/>
        <end position="91"/>
    </location>
</feature>
<proteinExistence type="predicted"/>
<dbReference type="GO" id="GO:0005634">
    <property type="term" value="C:nucleus"/>
    <property type="evidence" value="ECO:0007669"/>
    <property type="project" value="UniProtKB-SubCell"/>
</dbReference>
<keyword evidence="7" id="KW-1185">Reference proteome</keyword>
<dbReference type="InterPro" id="IPR036390">
    <property type="entry name" value="WH_DNA-bd_sf"/>
</dbReference>
<comment type="subcellular location">
    <subcellularLocation>
        <location evidence="1">Nucleus</location>
    </subcellularLocation>
</comment>
<keyword evidence="2" id="KW-0238">DNA-binding</keyword>
<dbReference type="GO" id="GO:0003700">
    <property type="term" value="F:DNA-binding transcription factor activity"/>
    <property type="evidence" value="ECO:0007669"/>
    <property type="project" value="InterPro"/>
</dbReference>
<evidence type="ECO:0000259" key="5">
    <source>
        <dbReference type="Pfam" id="PF00447"/>
    </source>
</evidence>
<reference evidence="7" key="2">
    <citation type="submission" date="2015-01" db="EMBL/GenBank/DDBJ databases">
        <title>Evolutionary Origins and Diversification of the Mycorrhizal Mutualists.</title>
        <authorList>
            <consortium name="DOE Joint Genome Institute"/>
            <consortium name="Mycorrhizal Genomics Consortium"/>
            <person name="Kohler A."/>
            <person name="Kuo A."/>
            <person name="Nagy L.G."/>
            <person name="Floudas D."/>
            <person name="Copeland A."/>
            <person name="Barry K.W."/>
            <person name="Cichocki N."/>
            <person name="Veneault-Fourrey C."/>
            <person name="LaButti K."/>
            <person name="Lindquist E.A."/>
            <person name="Lipzen A."/>
            <person name="Lundell T."/>
            <person name="Morin E."/>
            <person name="Murat C."/>
            <person name="Riley R."/>
            <person name="Ohm R."/>
            <person name="Sun H."/>
            <person name="Tunlid A."/>
            <person name="Henrissat B."/>
            <person name="Grigoriev I.V."/>
            <person name="Hibbett D.S."/>
            <person name="Martin F."/>
        </authorList>
    </citation>
    <scope>NUCLEOTIDE SEQUENCE [LARGE SCALE GENOMIC DNA]</scope>
    <source>
        <strain evidence="7">MUT 4182</strain>
    </source>
</reference>
<accession>A0A0C3QYD0</accession>
<evidence type="ECO:0000313" key="6">
    <source>
        <dbReference type="EMBL" id="KIO34244.1"/>
    </source>
</evidence>
<organism evidence="6 7">
    <name type="scientific">Tulasnella calospora MUT 4182</name>
    <dbReference type="NCBI Taxonomy" id="1051891"/>
    <lineage>
        <taxon>Eukaryota</taxon>
        <taxon>Fungi</taxon>
        <taxon>Dikarya</taxon>
        <taxon>Basidiomycota</taxon>
        <taxon>Agaricomycotina</taxon>
        <taxon>Agaricomycetes</taxon>
        <taxon>Cantharellales</taxon>
        <taxon>Tulasnellaceae</taxon>
        <taxon>Tulasnella</taxon>
    </lineage>
</organism>
<feature type="region of interest" description="Disordered" evidence="4">
    <location>
        <begin position="298"/>
        <end position="320"/>
    </location>
</feature>
<evidence type="ECO:0000313" key="7">
    <source>
        <dbReference type="Proteomes" id="UP000054248"/>
    </source>
</evidence>
<dbReference type="Proteomes" id="UP000054248">
    <property type="component" value="Unassembled WGS sequence"/>
</dbReference>
<feature type="domain" description="HSF-type DNA-binding" evidence="5">
    <location>
        <begin position="115"/>
        <end position="200"/>
    </location>
</feature>
<dbReference type="Pfam" id="PF00447">
    <property type="entry name" value="HSF_DNA-bind"/>
    <property type="match status" value="1"/>
</dbReference>
<evidence type="ECO:0000256" key="4">
    <source>
        <dbReference type="SAM" id="MobiDB-lite"/>
    </source>
</evidence>